<dbReference type="InterPro" id="IPR012910">
    <property type="entry name" value="Plug_dom"/>
</dbReference>
<dbReference type="InterPro" id="IPR000531">
    <property type="entry name" value="Beta-barrel_TonB"/>
</dbReference>
<keyword evidence="6" id="KW-0408">Iron</keyword>
<evidence type="ECO:0000256" key="12">
    <source>
        <dbReference type="RuleBase" id="RU003357"/>
    </source>
</evidence>
<feature type="domain" description="TonB-dependent receptor-like beta-barrel" evidence="14">
    <location>
        <begin position="316"/>
        <end position="759"/>
    </location>
</feature>
<name>A0ABP9EK72_9GAMM</name>
<evidence type="ECO:0000256" key="5">
    <source>
        <dbReference type="ARBA" id="ARBA00022692"/>
    </source>
</evidence>
<keyword evidence="16" id="KW-0675">Receptor</keyword>
<dbReference type="PANTHER" id="PTHR32552:SF81">
    <property type="entry name" value="TONB-DEPENDENT OUTER MEMBRANE RECEPTOR"/>
    <property type="match status" value="1"/>
</dbReference>
<feature type="chain" id="PRO_5047044242" evidence="13">
    <location>
        <begin position="34"/>
        <end position="793"/>
    </location>
</feature>
<evidence type="ECO:0000256" key="4">
    <source>
        <dbReference type="ARBA" id="ARBA00022496"/>
    </source>
</evidence>
<keyword evidence="17" id="KW-1185">Reference proteome</keyword>
<gene>
    <name evidence="16" type="ORF">GCM10023333_11230</name>
</gene>
<dbReference type="Gene3D" id="2.40.170.20">
    <property type="entry name" value="TonB-dependent receptor, beta-barrel domain"/>
    <property type="match status" value="1"/>
</dbReference>
<evidence type="ECO:0000256" key="8">
    <source>
        <dbReference type="ARBA" id="ARBA00023077"/>
    </source>
</evidence>
<sequence>MSVKDLQQTKMIPRLTTLAVAVVSVLSTSAIQAADAEEKNSGIERINVTSQRTAKPLQETPVAVSAFDESMIQDLGIENVADAGAYAPNVVMKPTLGSAFNIAMNIRGNSTAEPSLAVDPKVGVYLDGVYIARNAGAVFDIVDLERIEIMRGPQGTLWGKNTTGGAVTMETKKPLGEFAFKQQFTVGSFGEKKSITSIDTPMLGDLSARFTYMYKDREGWATNHFPGSTGKDLGSERADAFRAALRYDGFDSVGIDYSFDYTDGEAVAPALQIATVEPSIVNPATPLFVGGLQGRMYLGNPFAQMADLAEPNKRVEDFNLANQGREFVDIYGHNLTMTWDVNDAIQLKSITGYRAYKADVSEGLNTDGGAYYSSPVLGFEGQVPTLGDPELLPIFKTVNQKEQDQISQEFQIVGAAFESKLNYVAGLYYFKEEGQENNPWEMMLNLDAQTLDYILGLGGVEPGSFPTGANFLAQDWGVFYKTTSEAQAAYAQLNYQATDKLGLTAGIRYSKDTKELILVSEWDPQLDEDMSAERDWSKVTTTFIVDYQFNNDLGVYAKYAQGYAAGIFNPGTVSRFGALLGGPADHAPALVAADPEDTDSYELGLKSMWFDDRLQFNVAAFYNDNTNLQVTDFVNGIRVATNSGESETKGVEVEFVANPVASMFINGSYGYLKTENDTAVTPEDSEGTGALGVSYEWQLGNFGYLNARLDALYQGEQGFSAADPLLKSDSYTLLNGRVSLYDVKALNGMLKFSAWGRNLTDEEYIVHGANFSTYRGYTWGDPRSFGLDVTYEF</sequence>
<evidence type="ECO:0000313" key="16">
    <source>
        <dbReference type="EMBL" id="GAA4879163.1"/>
    </source>
</evidence>
<evidence type="ECO:0000256" key="9">
    <source>
        <dbReference type="ARBA" id="ARBA00023136"/>
    </source>
</evidence>
<evidence type="ECO:0000259" key="14">
    <source>
        <dbReference type="Pfam" id="PF00593"/>
    </source>
</evidence>
<organism evidence="16 17">
    <name type="scientific">Ferrimonas pelagia</name>
    <dbReference type="NCBI Taxonomy" id="1177826"/>
    <lineage>
        <taxon>Bacteria</taxon>
        <taxon>Pseudomonadati</taxon>
        <taxon>Pseudomonadota</taxon>
        <taxon>Gammaproteobacteria</taxon>
        <taxon>Alteromonadales</taxon>
        <taxon>Ferrimonadaceae</taxon>
        <taxon>Ferrimonas</taxon>
    </lineage>
</organism>
<evidence type="ECO:0000256" key="1">
    <source>
        <dbReference type="ARBA" id="ARBA00004571"/>
    </source>
</evidence>
<dbReference type="InterPro" id="IPR039426">
    <property type="entry name" value="TonB-dep_rcpt-like"/>
</dbReference>
<dbReference type="Pfam" id="PF00593">
    <property type="entry name" value="TonB_dep_Rec_b-barrel"/>
    <property type="match status" value="1"/>
</dbReference>
<reference evidence="17" key="1">
    <citation type="journal article" date="2019" name="Int. J. Syst. Evol. Microbiol.">
        <title>The Global Catalogue of Microorganisms (GCM) 10K type strain sequencing project: providing services to taxonomists for standard genome sequencing and annotation.</title>
        <authorList>
            <consortium name="The Broad Institute Genomics Platform"/>
            <consortium name="The Broad Institute Genome Sequencing Center for Infectious Disease"/>
            <person name="Wu L."/>
            <person name="Ma J."/>
        </authorList>
    </citation>
    <scope>NUCLEOTIDE SEQUENCE [LARGE SCALE GENOMIC DNA]</scope>
    <source>
        <strain evidence="17">JCM 18401</strain>
    </source>
</reference>
<evidence type="ECO:0000256" key="6">
    <source>
        <dbReference type="ARBA" id="ARBA00023004"/>
    </source>
</evidence>
<keyword evidence="13" id="KW-0732">Signal</keyword>
<keyword evidence="4" id="KW-0410">Iron transport</keyword>
<evidence type="ECO:0000256" key="10">
    <source>
        <dbReference type="ARBA" id="ARBA00023237"/>
    </source>
</evidence>
<feature type="signal peptide" evidence="13">
    <location>
        <begin position="1"/>
        <end position="33"/>
    </location>
</feature>
<evidence type="ECO:0000256" key="2">
    <source>
        <dbReference type="ARBA" id="ARBA00022448"/>
    </source>
</evidence>
<evidence type="ECO:0000256" key="3">
    <source>
        <dbReference type="ARBA" id="ARBA00022452"/>
    </source>
</evidence>
<dbReference type="SUPFAM" id="SSF56935">
    <property type="entry name" value="Porins"/>
    <property type="match status" value="1"/>
</dbReference>
<dbReference type="EMBL" id="BAABJZ010000015">
    <property type="protein sequence ID" value="GAA4879163.1"/>
    <property type="molecule type" value="Genomic_DNA"/>
</dbReference>
<dbReference type="InterPro" id="IPR036942">
    <property type="entry name" value="Beta-barrel_TonB_sf"/>
</dbReference>
<keyword evidence="3 11" id="KW-1134">Transmembrane beta strand</keyword>
<feature type="domain" description="TonB-dependent receptor plug" evidence="15">
    <location>
        <begin position="57"/>
        <end position="166"/>
    </location>
</feature>
<dbReference type="Pfam" id="PF07715">
    <property type="entry name" value="Plug"/>
    <property type="match status" value="1"/>
</dbReference>
<evidence type="ECO:0000259" key="15">
    <source>
        <dbReference type="Pfam" id="PF07715"/>
    </source>
</evidence>
<evidence type="ECO:0000256" key="7">
    <source>
        <dbReference type="ARBA" id="ARBA00023065"/>
    </source>
</evidence>
<evidence type="ECO:0000256" key="13">
    <source>
        <dbReference type="SAM" id="SignalP"/>
    </source>
</evidence>
<comment type="similarity">
    <text evidence="11 12">Belongs to the TonB-dependent receptor family.</text>
</comment>
<dbReference type="RefSeq" id="WP_345334244.1">
    <property type="nucleotide sequence ID" value="NZ_BAABJZ010000015.1"/>
</dbReference>
<comment type="caution">
    <text evidence="16">The sequence shown here is derived from an EMBL/GenBank/DDBJ whole genome shotgun (WGS) entry which is preliminary data.</text>
</comment>
<keyword evidence="2 11" id="KW-0813">Transport</keyword>
<dbReference type="PANTHER" id="PTHR32552">
    <property type="entry name" value="FERRICHROME IRON RECEPTOR-RELATED"/>
    <property type="match status" value="1"/>
</dbReference>
<keyword evidence="10 11" id="KW-0998">Cell outer membrane</keyword>
<evidence type="ECO:0000256" key="11">
    <source>
        <dbReference type="PROSITE-ProRule" id="PRU01360"/>
    </source>
</evidence>
<keyword evidence="8 12" id="KW-0798">TonB box</keyword>
<keyword evidence="5 11" id="KW-0812">Transmembrane</keyword>
<dbReference type="PROSITE" id="PS52016">
    <property type="entry name" value="TONB_DEPENDENT_REC_3"/>
    <property type="match status" value="1"/>
</dbReference>
<evidence type="ECO:0000313" key="17">
    <source>
        <dbReference type="Proteomes" id="UP001499988"/>
    </source>
</evidence>
<accession>A0ABP9EK72</accession>
<proteinExistence type="inferred from homology"/>
<dbReference type="Proteomes" id="UP001499988">
    <property type="component" value="Unassembled WGS sequence"/>
</dbReference>
<comment type="subcellular location">
    <subcellularLocation>
        <location evidence="1 11">Cell outer membrane</location>
        <topology evidence="1 11">Multi-pass membrane protein</topology>
    </subcellularLocation>
</comment>
<keyword evidence="7" id="KW-0406">Ion transport</keyword>
<protein>
    <submittedName>
        <fullName evidence="16">TonB-dependent receptor</fullName>
    </submittedName>
</protein>
<keyword evidence="9 11" id="KW-0472">Membrane</keyword>